<sequence>MAPSVINDDPNGDTALHYAIATGSKDAIAVLCKETNPEIVNIKAFNALHFASLRGQAIAVDKILDGHKSLVNAKMPQGFTALHIAAVNNHTDCAKLLIEKGNADVNSKDLDCITPLMLAAREGCLECVQLFIEKKADINAVDRKRNSPLHTCCNEASPHSGSQQQQFAAMMGLSVGSDIEKKIKVAKCLIENGSKTDLKNVNDKKPLECCADENMKRSLAEFIKQRQGGKSTGSSDSGTTRTVPNFAGLPCRRCLGNPACITLVPCGHKCLCRDCALKANRCPVCEQLIFRKLATGGNPGENAECCVQ</sequence>
<evidence type="ECO:0000256" key="2">
    <source>
        <dbReference type="ARBA" id="ARBA00022771"/>
    </source>
</evidence>
<dbReference type="Pfam" id="PF12796">
    <property type="entry name" value="Ank_2"/>
    <property type="match status" value="1"/>
</dbReference>
<evidence type="ECO:0000256" key="1">
    <source>
        <dbReference type="ARBA" id="ARBA00022737"/>
    </source>
</evidence>
<keyword evidence="2 6" id="KW-0479">Metal-binding</keyword>
<name>V4AMK7_LOTGI</name>
<dbReference type="Pfam" id="PF13920">
    <property type="entry name" value="zf-C3HC4_3"/>
    <property type="match status" value="1"/>
</dbReference>
<dbReference type="AlphaFoldDB" id="V4AMK7"/>
<dbReference type="Gene3D" id="1.25.40.20">
    <property type="entry name" value="Ankyrin repeat-containing domain"/>
    <property type="match status" value="1"/>
</dbReference>
<dbReference type="Gene3D" id="3.30.40.10">
    <property type="entry name" value="Zinc/RING finger domain, C3HC4 (zinc finger)"/>
    <property type="match status" value="1"/>
</dbReference>
<dbReference type="InterPro" id="IPR002110">
    <property type="entry name" value="Ankyrin_rpt"/>
</dbReference>
<dbReference type="InterPro" id="IPR013083">
    <property type="entry name" value="Znf_RING/FYVE/PHD"/>
</dbReference>
<keyword evidence="4 5" id="KW-0040">ANK repeat</keyword>
<feature type="repeat" description="ANK" evidence="5">
    <location>
        <begin position="111"/>
        <end position="143"/>
    </location>
</feature>
<dbReference type="PROSITE" id="PS50089">
    <property type="entry name" value="ZF_RING_2"/>
    <property type="match status" value="1"/>
</dbReference>
<evidence type="ECO:0000256" key="6">
    <source>
        <dbReference type="PROSITE-ProRule" id="PRU00175"/>
    </source>
</evidence>
<dbReference type="PANTHER" id="PTHR24123:SF33">
    <property type="entry name" value="PROTEIN HOS4"/>
    <property type="match status" value="1"/>
</dbReference>
<dbReference type="EMBL" id="KB201549">
    <property type="protein sequence ID" value="ESO96005.1"/>
    <property type="molecule type" value="Genomic_DNA"/>
</dbReference>
<dbReference type="RefSeq" id="XP_009053127.1">
    <property type="nucleotide sequence ID" value="XM_009054879.1"/>
</dbReference>
<evidence type="ECO:0000256" key="5">
    <source>
        <dbReference type="PROSITE-ProRule" id="PRU00023"/>
    </source>
</evidence>
<evidence type="ECO:0000259" key="7">
    <source>
        <dbReference type="PROSITE" id="PS50089"/>
    </source>
</evidence>
<proteinExistence type="predicted"/>
<keyword evidence="9" id="KW-1185">Reference proteome</keyword>
<feature type="domain" description="RING-type" evidence="7">
    <location>
        <begin position="251"/>
        <end position="286"/>
    </location>
</feature>
<dbReference type="KEGG" id="lgi:LOTGIDRAFT_231807"/>
<dbReference type="HOGENOM" id="CLU_903953_0_0_1"/>
<dbReference type="PANTHER" id="PTHR24123">
    <property type="entry name" value="ANKYRIN REPEAT-CONTAINING"/>
    <property type="match status" value="1"/>
</dbReference>
<dbReference type="Pfam" id="PF00023">
    <property type="entry name" value="Ank"/>
    <property type="match status" value="1"/>
</dbReference>
<organism evidence="8 9">
    <name type="scientific">Lottia gigantea</name>
    <name type="common">Giant owl limpet</name>
    <dbReference type="NCBI Taxonomy" id="225164"/>
    <lineage>
        <taxon>Eukaryota</taxon>
        <taxon>Metazoa</taxon>
        <taxon>Spiralia</taxon>
        <taxon>Lophotrochozoa</taxon>
        <taxon>Mollusca</taxon>
        <taxon>Gastropoda</taxon>
        <taxon>Patellogastropoda</taxon>
        <taxon>Lottioidea</taxon>
        <taxon>Lottiidae</taxon>
        <taxon>Lottia</taxon>
    </lineage>
</organism>
<dbReference type="GO" id="GO:0008270">
    <property type="term" value="F:zinc ion binding"/>
    <property type="evidence" value="ECO:0007669"/>
    <property type="project" value="UniProtKB-KW"/>
</dbReference>
<dbReference type="OrthoDB" id="6160106at2759"/>
<feature type="repeat" description="ANK" evidence="5">
    <location>
        <begin position="77"/>
        <end position="101"/>
    </location>
</feature>
<dbReference type="InterPro" id="IPR051165">
    <property type="entry name" value="Multifunctional_ANK_Repeat"/>
</dbReference>
<dbReference type="SUPFAM" id="SSF48403">
    <property type="entry name" value="Ankyrin repeat"/>
    <property type="match status" value="1"/>
</dbReference>
<keyword evidence="3" id="KW-0862">Zinc</keyword>
<evidence type="ECO:0000313" key="8">
    <source>
        <dbReference type="EMBL" id="ESO96005.1"/>
    </source>
</evidence>
<evidence type="ECO:0000256" key="4">
    <source>
        <dbReference type="ARBA" id="ARBA00023043"/>
    </source>
</evidence>
<gene>
    <name evidence="8" type="ORF">LOTGIDRAFT_231807</name>
</gene>
<reference evidence="8 9" key="1">
    <citation type="journal article" date="2013" name="Nature">
        <title>Insights into bilaterian evolution from three spiralian genomes.</title>
        <authorList>
            <person name="Simakov O."/>
            <person name="Marletaz F."/>
            <person name="Cho S.J."/>
            <person name="Edsinger-Gonzales E."/>
            <person name="Havlak P."/>
            <person name="Hellsten U."/>
            <person name="Kuo D.H."/>
            <person name="Larsson T."/>
            <person name="Lv J."/>
            <person name="Arendt D."/>
            <person name="Savage R."/>
            <person name="Osoegawa K."/>
            <person name="de Jong P."/>
            <person name="Grimwood J."/>
            <person name="Chapman J.A."/>
            <person name="Shapiro H."/>
            <person name="Aerts A."/>
            <person name="Otillar R.P."/>
            <person name="Terry A.Y."/>
            <person name="Boore J.L."/>
            <person name="Grigoriev I.V."/>
            <person name="Lindberg D.R."/>
            <person name="Seaver E.C."/>
            <person name="Weisblat D.A."/>
            <person name="Putnam N.H."/>
            <person name="Rokhsar D.S."/>
        </authorList>
    </citation>
    <scope>NUCLEOTIDE SEQUENCE [LARGE SCALE GENOMIC DNA]</scope>
</reference>
<evidence type="ECO:0000313" key="9">
    <source>
        <dbReference type="Proteomes" id="UP000030746"/>
    </source>
</evidence>
<dbReference type="SMART" id="SM00248">
    <property type="entry name" value="ANK"/>
    <property type="match status" value="5"/>
</dbReference>
<dbReference type="PROSITE" id="PS50297">
    <property type="entry name" value="ANK_REP_REGION"/>
    <property type="match status" value="2"/>
</dbReference>
<dbReference type="STRING" id="225164.V4AMK7"/>
<dbReference type="GeneID" id="20248721"/>
<dbReference type="InterPro" id="IPR036770">
    <property type="entry name" value="Ankyrin_rpt-contain_sf"/>
</dbReference>
<accession>V4AMK7</accession>
<dbReference type="OMA" id="QHHKITG"/>
<dbReference type="CTD" id="20248721"/>
<protein>
    <recommendedName>
        <fullName evidence="7">RING-type domain-containing protein</fullName>
    </recommendedName>
</protein>
<dbReference type="Proteomes" id="UP000030746">
    <property type="component" value="Unassembled WGS sequence"/>
</dbReference>
<keyword evidence="2 6" id="KW-0863">Zinc-finger</keyword>
<keyword evidence="1" id="KW-0677">Repeat</keyword>
<dbReference type="PROSITE" id="PS50088">
    <property type="entry name" value="ANK_REPEAT"/>
    <property type="match status" value="2"/>
</dbReference>
<dbReference type="InterPro" id="IPR001841">
    <property type="entry name" value="Znf_RING"/>
</dbReference>
<evidence type="ECO:0000256" key="3">
    <source>
        <dbReference type="ARBA" id="ARBA00022833"/>
    </source>
</evidence>